<organism evidence="3 4">
    <name type="scientific">Caldimonas aquatica</name>
    <dbReference type="NCBI Taxonomy" id="376175"/>
    <lineage>
        <taxon>Bacteria</taxon>
        <taxon>Pseudomonadati</taxon>
        <taxon>Pseudomonadota</taxon>
        <taxon>Betaproteobacteria</taxon>
        <taxon>Burkholderiales</taxon>
        <taxon>Sphaerotilaceae</taxon>
        <taxon>Caldimonas</taxon>
    </lineage>
</organism>
<dbReference type="RefSeq" id="WP_264892192.1">
    <property type="nucleotide sequence ID" value="NZ_CP110257.1"/>
</dbReference>
<dbReference type="Proteomes" id="UP001163266">
    <property type="component" value="Chromosome"/>
</dbReference>
<protein>
    <submittedName>
        <fullName evidence="3">Rhodanese-like domain-containing protein</fullName>
    </submittedName>
</protein>
<dbReference type="PROSITE" id="PS50206">
    <property type="entry name" value="RHODANESE_3"/>
    <property type="match status" value="1"/>
</dbReference>
<evidence type="ECO:0000313" key="3">
    <source>
        <dbReference type="EMBL" id="UZD54602.1"/>
    </source>
</evidence>
<accession>A0ABY6MRG6</accession>
<evidence type="ECO:0000259" key="2">
    <source>
        <dbReference type="PROSITE" id="PS50206"/>
    </source>
</evidence>
<dbReference type="InterPro" id="IPR001763">
    <property type="entry name" value="Rhodanese-like_dom"/>
</dbReference>
<name>A0ABY6MRG6_9BURK</name>
<feature type="signal peptide" evidence="1">
    <location>
        <begin position="1"/>
        <end position="29"/>
    </location>
</feature>
<gene>
    <name evidence="3" type="ORF">OMP39_13205</name>
</gene>
<proteinExistence type="predicted"/>
<sequence length="181" mass="18943">MAGIRASGKSALSAWAAVAVMLWAGAAHAEPVSAAHAREALASGAIAWDVRAPAAYAQGHLPGAVSARVDSLDLAALEALVSARGIDLSRGVVVYGLPGDEGAARLHARLESVSPGKVYWLVGGLEEWQLAGGKVSREVAVRAPVPQRLVVRDDNERDLRMAAHALRRPHPFALWEVAGAR</sequence>
<dbReference type="InterPro" id="IPR036873">
    <property type="entry name" value="Rhodanese-like_dom_sf"/>
</dbReference>
<keyword evidence="4" id="KW-1185">Reference proteome</keyword>
<dbReference type="CDD" id="cd00158">
    <property type="entry name" value="RHOD"/>
    <property type="match status" value="1"/>
</dbReference>
<evidence type="ECO:0000313" key="4">
    <source>
        <dbReference type="Proteomes" id="UP001163266"/>
    </source>
</evidence>
<dbReference type="Gene3D" id="3.40.250.10">
    <property type="entry name" value="Rhodanese-like domain"/>
    <property type="match status" value="1"/>
</dbReference>
<reference evidence="3" key="1">
    <citation type="submission" date="2022-10" db="EMBL/GenBank/DDBJ databases">
        <title>Complete genome sequence of Schlegelella aquatica LMG 23380.</title>
        <authorList>
            <person name="Musilova J."/>
            <person name="Kourilova X."/>
            <person name="Bezdicek M."/>
            <person name="Hermankova K."/>
            <person name="Obruca S."/>
            <person name="Sedlar K."/>
        </authorList>
    </citation>
    <scope>NUCLEOTIDE SEQUENCE</scope>
    <source>
        <strain evidence="3">LMG 23380</strain>
    </source>
</reference>
<dbReference type="EMBL" id="CP110257">
    <property type="protein sequence ID" value="UZD54602.1"/>
    <property type="molecule type" value="Genomic_DNA"/>
</dbReference>
<keyword evidence="1" id="KW-0732">Signal</keyword>
<dbReference type="Pfam" id="PF00581">
    <property type="entry name" value="Rhodanese"/>
    <property type="match status" value="1"/>
</dbReference>
<feature type="domain" description="Rhodanese" evidence="2">
    <location>
        <begin position="41"/>
        <end position="137"/>
    </location>
</feature>
<dbReference type="SMART" id="SM00450">
    <property type="entry name" value="RHOD"/>
    <property type="match status" value="1"/>
</dbReference>
<dbReference type="SUPFAM" id="SSF52821">
    <property type="entry name" value="Rhodanese/Cell cycle control phosphatase"/>
    <property type="match status" value="1"/>
</dbReference>
<evidence type="ECO:0000256" key="1">
    <source>
        <dbReference type="SAM" id="SignalP"/>
    </source>
</evidence>
<feature type="chain" id="PRO_5047194478" evidence="1">
    <location>
        <begin position="30"/>
        <end position="181"/>
    </location>
</feature>